<accession>A0A8D8LUY5</accession>
<proteinExistence type="predicted"/>
<organism evidence="2">
    <name type="scientific">Cacopsylla melanoneura</name>
    <dbReference type="NCBI Taxonomy" id="428564"/>
    <lineage>
        <taxon>Eukaryota</taxon>
        <taxon>Metazoa</taxon>
        <taxon>Ecdysozoa</taxon>
        <taxon>Arthropoda</taxon>
        <taxon>Hexapoda</taxon>
        <taxon>Insecta</taxon>
        <taxon>Pterygota</taxon>
        <taxon>Neoptera</taxon>
        <taxon>Paraneoptera</taxon>
        <taxon>Hemiptera</taxon>
        <taxon>Sternorrhyncha</taxon>
        <taxon>Psylloidea</taxon>
        <taxon>Psyllidae</taxon>
        <taxon>Psyllinae</taxon>
        <taxon>Cacopsylla</taxon>
    </lineage>
</organism>
<evidence type="ECO:0008006" key="3">
    <source>
        <dbReference type="Google" id="ProtNLM"/>
    </source>
</evidence>
<protein>
    <recommendedName>
        <fullName evidence="3">Secreted protein</fullName>
    </recommendedName>
</protein>
<keyword evidence="1" id="KW-0732">Signal</keyword>
<dbReference type="EMBL" id="HBUF01024634">
    <property type="protein sequence ID" value="CAG6612452.1"/>
    <property type="molecule type" value="Transcribed_RNA"/>
</dbReference>
<reference evidence="2" key="1">
    <citation type="submission" date="2021-05" db="EMBL/GenBank/DDBJ databases">
        <authorList>
            <person name="Alioto T."/>
            <person name="Alioto T."/>
            <person name="Gomez Garrido J."/>
        </authorList>
    </citation>
    <scope>NUCLEOTIDE SEQUENCE</scope>
</reference>
<name>A0A8D8LUY5_9HEMI</name>
<dbReference type="AlphaFoldDB" id="A0A8D8LUY5"/>
<dbReference type="EMBL" id="HBUF01024636">
    <property type="protein sequence ID" value="CAG6612462.1"/>
    <property type="molecule type" value="Transcribed_RNA"/>
</dbReference>
<sequence>MSSVMRRMTRMMMRILMLLSEQTPSPVTRVVSRLNPNTPTSWTGQHWKKKPTRQRSRALRLQRSCLISSFTYRPLSSAVCRLSAPVVLSNTPNALQEEWRGQLPH</sequence>
<feature type="chain" id="PRO_5036428347" description="Secreted protein" evidence="1">
    <location>
        <begin position="21"/>
        <end position="105"/>
    </location>
</feature>
<feature type="signal peptide" evidence="1">
    <location>
        <begin position="1"/>
        <end position="20"/>
    </location>
</feature>
<evidence type="ECO:0000256" key="1">
    <source>
        <dbReference type="SAM" id="SignalP"/>
    </source>
</evidence>
<evidence type="ECO:0000313" key="2">
    <source>
        <dbReference type="EMBL" id="CAG6612452.1"/>
    </source>
</evidence>